<dbReference type="STRING" id="47879.AXG94_00730"/>
<evidence type="ECO:0000256" key="9">
    <source>
        <dbReference type="PROSITE-ProRule" id="PRU00284"/>
    </source>
</evidence>
<dbReference type="Gene3D" id="1.10.287.950">
    <property type="entry name" value="Methyl-accepting chemotaxis protein"/>
    <property type="match status" value="1"/>
</dbReference>
<evidence type="ECO:0000256" key="6">
    <source>
        <dbReference type="ARBA" id="ARBA00023136"/>
    </source>
</evidence>
<dbReference type="PANTHER" id="PTHR32089:SF112">
    <property type="entry name" value="LYSOZYME-LIKE PROTEIN-RELATED"/>
    <property type="match status" value="1"/>
</dbReference>
<dbReference type="AlphaFoldDB" id="A0A3M3EIS2"/>
<feature type="domain" description="HAMP" evidence="12">
    <location>
        <begin position="101"/>
        <end position="155"/>
    </location>
</feature>
<comment type="subcellular location">
    <subcellularLocation>
        <location evidence="1">Cell membrane</location>
    </subcellularLocation>
</comment>
<sequence length="604" mass="66304">MPRSYGMQTLKALYESIEMQFFDTLTRKLSSLFLLVAVSGLLYWVALSARTEIVLQLRSAQLDAALLGLIESRLDSLTQALLFGALLTLGMISFMVWYFRHLIVRPVTAMTRALEEIANGEGDLSRDLPLVTHDEIRVLASTCNRFLAKQREIISNVQALTVHIAVESARSLKNISDSSDSATHQARFAKEVMEQSNSAVDRIEEVSRQTQGISSTTAQNLNMARDSYAELLEVTGNIGEIAGSLNEFATLVSALNQRSSSIKSIVGLIQQISAQTNLLALNAAIEAARAGESGRGFAVVADEVRTLAQNVSRATDDISRNIDAMLEEVGSTHEQTTQISHSARETQKVVERASGHFESMIVDFESTNGKLADIAGHIQQFADANTGINDRVTQIHADSQSIDQRMQHSATATRDLSGVAERVQALLGRFVLGHGKLDAAITRASQCRDILQVRLEALQLEGLNLFDQNYQLVSGTDPKQYMTGYTERFAQVCQEACDALTRSTPGGKVSFIVDTKGYCPVNNSWVSKPPTGDRAVDLPVCRNKRIFNDPIGLRAAGNVQRFLLQTYLRDTGEIMTEIDVPFFFGGRHWGNLRVGFDAAVLLAE</sequence>
<keyword evidence="14" id="KW-1185">Reference proteome</keyword>
<evidence type="ECO:0000256" key="4">
    <source>
        <dbReference type="ARBA" id="ARBA00022692"/>
    </source>
</evidence>
<dbReference type="PANTHER" id="PTHR32089">
    <property type="entry name" value="METHYL-ACCEPTING CHEMOTAXIS PROTEIN MCPB"/>
    <property type="match status" value="1"/>
</dbReference>
<comment type="caution">
    <text evidence="13">The sequence shown here is derived from an EMBL/GenBank/DDBJ whole genome shotgun (WGS) entry which is preliminary data.</text>
</comment>
<keyword evidence="6 10" id="KW-0472">Membrane</keyword>
<name>A0A3M3EIS2_9PSED</name>
<evidence type="ECO:0000313" key="14">
    <source>
        <dbReference type="Proteomes" id="UP000270661"/>
    </source>
</evidence>
<dbReference type="Proteomes" id="UP000270661">
    <property type="component" value="Unassembled WGS sequence"/>
</dbReference>
<evidence type="ECO:0000256" key="10">
    <source>
        <dbReference type="SAM" id="Phobius"/>
    </source>
</evidence>
<evidence type="ECO:0000256" key="8">
    <source>
        <dbReference type="ARBA" id="ARBA00029447"/>
    </source>
</evidence>
<dbReference type="GO" id="GO:0005886">
    <property type="term" value="C:plasma membrane"/>
    <property type="evidence" value="ECO:0007669"/>
    <property type="project" value="UniProtKB-SubCell"/>
</dbReference>
<keyword evidence="3" id="KW-0488">Methylation</keyword>
<dbReference type="PROSITE" id="PS50111">
    <property type="entry name" value="CHEMOTAXIS_TRANSDUC_2"/>
    <property type="match status" value="1"/>
</dbReference>
<evidence type="ECO:0000259" key="11">
    <source>
        <dbReference type="PROSITE" id="PS50111"/>
    </source>
</evidence>
<dbReference type="SMART" id="SM00304">
    <property type="entry name" value="HAMP"/>
    <property type="match status" value="2"/>
</dbReference>
<dbReference type="Gene3D" id="6.10.340.10">
    <property type="match status" value="1"/>
</dbReference>
<dbReference type="InterPro" id="IPR004089">
    <property type="entry name" value="MCPsignal_dom"/>
</dbReference>
<dbReference type="Pfam" id="PF00672">
    <property type="entry name" value="HAMP"/>
    <property type="match status" value="1"/>
</dbReference>
<comment type="similarity">
    <text evidence="8">Belongs to the methyl-accepting chemotaxis (MCP) protein family.</text>
</comment>
<evidence type="ECO:0000259" key="12">
    <source>
        <dbReference type="PROSITE" id="PS50885"/>
    </source>
</evidence>
<feature type="transmembrane region" description="Helical" evidence="10">
    <location>
        <begin position="29"/>
        <end position="49"/>
    </location>
</feature>
<dbReference type="GO" id="GO:0007165">
    <property type="term" value="P:signal transduction"/>
    <property type="evidence" value="ECO:0007669"/>
    <property type="project" value="UniProtKB-KW"/>
</dbReference>
<evidence type="ECO:0000313" key="13">
    <source>
        <dbReference type="EMBL" id="RMM48609.1"/>
    </source>
</evidence>
<proteinExistence type="inferred from homology"/>
<evidence type="ECO:0000256" key="1">
    <source>
        <dbReference type="ARBA" id="ARBA00004236"/>
    </source>
</evidence>
<dbReference type="Pfam" id="PF00015">
    <property type="entry name" value="MCPsignal"/>
    <property type="match status" value="1"/>
</dbReference>
<keyword evidence="2" id="KW-1003">Cell membrane</keyword>
<evidence type="ECO:0000256" key="5">
    <source>
        <dbReference type="ARBA" id="ARBA00022989"/>
    </source>
</evidence>
<feature type="transmembrane region" description="Helical" evidence="10">
    <location>
        <begin position="80"/>
        <end position="99"/>
    </location>
</feature>
<evidence type="ECO:0008006" key="15">
    <source>
        <dbReference type="Google" id="ProtNLM"/>
    </source>
</evidence>
<evidence type="ECO:0000256" key="3">
    <source>
        <dbReference type="ARBA" id="ARBA00022481"/>
    </source>
</evidence>
<accession>A0A3M3EIS2</accession>
<evidence type="ECO:0000256" key="7">
    <source>
        <dbReference type="ARBA" id="ARBA00023224"/>
    </source>
</evidence>
<organism evidence="13 14">
    <name type="scientific">Pseudomonas corrugata</name>
    <dbReference type="NCBI Taxonomy" id="47879"/>
    <lineage>
        <taxon>Bacteria</taxon>
        <taxon>Pseudomonadati</taxon>
        <taxon>Pseudomonadota</taxon>
        <taxon>Gammaproteobacteria</taxon>
        <taxon>Pseudomonadales</taxon>
        <taxon>Pseudomonadaceae</taxon>
        <taxon>Pseudomonas</taxon>
    </lineage>
</organism>
<keyword evidence="4 10" id="KW-0812">Transmembrane</keyword>
<keyword evidence="7 9" id="KW-0807">Transducer</keyword>
<protein>
    <recommendedName>
        <fullName evidence="15">Methyl-accepting chemotaxis protein</fullName>
    </recommendedName>
</protein>
<keyword evidence="5 10" id="KW-1133">Transmembrane helix</keyword>
<dbReference type="SMART" id="SM00283">
    <property type="entry name" value="MA"/>
    <property type="match status" value="1"/>
</dbReference>
<evidence type="ECO:0000256" key="2">
    <source>
        <dbReference type="ARBA" id="ARBA00022475"/>
    </source>
</evidence>
<dbReference type="EMBL" id="RBOJ01000080">
    <property type="protein sequence ID" value="RMM48609.1"/>
    <property type="molecule type" value="Genomic_DNA"/>
</dbReference>
<gene>
    <name evidence="13" type="ORF">ALQ77_04191</name>
</gene>
<dbReference type="GO" id="GO:0006935">
    <property type="term" value="P:chemotaxis"/>
    <property type="evidence" value="ECO:0007669"/>
    <property type="project" value="UniProtKB-ARBA"/>
</dbReference>
<dbReference type="SUPFAM" id="SSF58104">
    <property type="entry name" value="Methyl-accepting chemotaxis protein (MCP) signaling domain"/>
    <property type="match status" value="1"/>
</dbReference>
<dbReference type="CDD" id="cd06225">
    <property type="entry name" value="HAMP"/>
    <property type="match status" value="1"/>
</dbReference>
<reference evidence="13 14" key="1">
    <citation type="submission" date="2018-08" db="EMBL/GenBank/DDBJ databases">
        <title>Recombination of ecologically and evolutionarily significant loci maintains genetic cohesion in the Pseudomonas syringae species complex.</title>
        <authorList>
            <person name="Dillon M."/>
            <person name="Thakur S."/>
            <person name="Almeida R.N.D."/>
            <person name="Weir B.S."/>
            <person name="Guttman D.S."/>
        </authorList>
    </citation>
    <scope>NUCLEOTIDE SEQUENCE [LARGE SCALE GENOMIC DNA]</scope>
    <source>
        <strain evidence="13 14">NCPPB2445</strain>
    </source>
</reference>
<dbReference type="PROSITE" id="PS50885">
    <property type="entry name" value="HAMP"/>
    <property type="match status" value="1"/>
</dbReference>
<feature type="domain" description="Methyl-accepting transducer" evidence="11">
    <location>
        <begin position="160"/>
        <end position="396"/>
    </location>
</feature>
<dbReference type="InterPro" id="IPR003660">
    <property type="entry name" value="HAMP_dom"/>
</dbReference>